<keyword evidence="2" id="KW-1185">Reference proteome</keyword>
<comment type="caution">
    <text evidence="1">The sequence shown here is derived from an EMBL/GenBank/DDBJ whole genome shotgun (WGS) entry which is preliminary data.</text>
</comment>
<accession>A0A7W6J975</accession>
<reference evidence="1 2" key="1">
    <citation type="submission" date="2020-08" db="EMBL/GenBank/DDBJ databases">
        <title>Genomic Encyclopedia of Type Strains, Phase IV (KMG-IV): sequencing the most valuable type-strain genomes for metagenomic binning, comparative biology and taxonomic classification.</title>
        <authorList>
            <person name="Goeker M."/>
        </authorList>
    </citation>
    <scope>NUCLEOTIDE SEQUENCE [LARGE SCALE GENOMIC DNA]</scope>
    <source>
        <strain evidence="1 2">DSM 29853</strain>
    </source>
</reference>
<evidence type="ECO:0000313" key="2">
    <source>
        <dbReference type="Proteomes" id="UP000528286"/>
    </source>
</evidence>
<dbReference type="AlphaFoldDB" id="A0A7W6J975"/>
<gene>
    <name evidence="1" type="ORF">GGR23_003461</name>
</gene>
<dbReference type="Proteomes" id="UP000528286">
    <property type="component" value="Unassembled WGS sequence"/>
</dbReference>
<dbReference type="EMBL" id="JACIEZ010000008">
    <property type="protein sequence ID" value="MBB4066246.1"/>
    <property type="molecule type" value="Genomic_DNA"/>
</dbReference>
<protein>
    <submittedName>
        <fullName evidence="1">Uncharacterized protein</fullName>
    </submittedName>
</protein>
<name>A0A7W6J975_9HYPH</name>
<sequence>MTPRGAKKISIVGQISEIEHDIAQRQRDYPRLVREGRMRQEEAEMRMQRVLAIRETLHFCKRHEADIRAYMASKKAGGAA</sequence>
<proteinExistence type="predicted"/>
<evidence type="ECO:0000313" key="1">
    <source>
        <dbReference type="EMBL" id="MBB4066246.1"/>
    </source>
</evidence>
<organism evidence="1 2">
    <name type="scientific">Gellertiella hungarica</name>
    <dbReference type="NCBI Taxonomy" id="1572859"/>
    <lineage>
        <taxon>Bacteria</taxon>
        <taxon>Pseudomonadati</taxon>
        <taxon>Pseudomonadota</taxon>
        <taxon>Alphaproteobacteria</taxon>
        <taxon>Hyphomicrobiales</taxon>
        <taxon>Rhizobiaceae</taxon>
        <taxon>Gellertiella</taxon>
    </lineage>
</organism>
<dbReference type="RefSeq" id="WP_183367537.1">
    <property type="nucleotide sequence ID" value="NZ_JACIEZ010000008.1"/>
</dbReference>